<keyword evidence="8" id="KW-0812">Transmembrane</keyword>
<sequence>MLYPNNSTLHLHYIINSTLLFSFLLTKTESQQGSKQQLEAPPTKFFSLRSLEIESTKQKKMGLEGELIKKKSIIAGILTALLVVMVIVVAIIKTQNTSNPDKITTVQIKATTKAIRAVCAPTDYKETCVNSLMKASPDSTQPLELIKLGFNITIQSIKDSVKKASGELKAKAANDNETKGALDLCEKLMTDATDDLEKCLHNFHGFSITHIEDFVEDLRVWLSGSIAYQQTCMDTFEEINSNLSQDMHKIFETSKELTSNALAMITSISSFLGEHITGLIGDHGNHARKLLSTEDGIPSWVGPNTRRLMAEQGVVKPNVVVAQDGSGEYKTINEALSVVPKANQKPFVIYIKQGVYNEKVDVTKKMTHVTFIGDGPTKTKITGSLNYYIGKVKTYHTATVAINGDNLTAKNIGFENTAGPEGHQAVALRVSADYAVFHNCQIDGYQDTLYLHSHRQFYRDCTISGTVDFIFGDGKVVLQKCNIVVRKPMKSQSCMITAQGRTDERESTGLVLDNCHITGEPEYIPVKSINKAYLGRPWKQFSRTIIMRTTIEDVVDPAGWLPWNGSFALNTLYYAEYENNGLGSDQSQRVKWPGIKKLSPKQALRFTPARFLRGNLWIPPTRVPYMGSMQ</sequence>
<protein>
    <recommendedName>
        <fullName evidence="7">Pectinesterase</fullName>
        <ecNumber evidence="7">3.1.1.11</ecNumber>
    </recommendedName>
</protein>
<proteinExistence type="inferred from homology"/>
<feature type="chain" id="PRO_5044949559" description="Pectinesterase" evidence="7">
    <location>
        <begin position="31"/>
        <end position="630"/>
    </location>
</feature>
<dbReference type="PROSITE" id="PS00800">
    <property type="entry name" value="PECTINESTERASE_1"/>
    <property type="match status" value="1"/>
</dbReference>
<keyword evidence="7" id="KW-0134">Cell wall</keyword>
<keyword evidence="8" id="KW-1133">Transmembrane helix</keyword>
<dbReference type="CDD" id="cd15798">
    <property type="entry name" value="PMEI-like_3"/>
    <property type="match status" value="1"/>
</dbReference>
<dbReference type="Pfam" id="PF01095">
    <property type="entry name" value="Pectinesterase"/>
    <property type="match status" value="1"/>
</dbReference>
<dbReference type="InterPro" id="IPR011050">
    <property type="entry name" value="Pectin_lyase_fold/virulence"/>
</dbReference>
<dbReference type="Proteomes" id="UP000694864">
    <property type="component" value="Chromosome 11"/>
</dbReference>
<keyword evidence="7" id="KW-0732">Signal</keyword>
<evidence type="ECO:0000256" key="8">
    <source>
        <dbReference type="SAM" id="Phobius"/>
    </source>
</evidence>
<evidence type="ECO:0000256" key="3">
    <source>
        <dbReference type="ARBA" id="ARBA00007786"/>
    </source>
</evidence>
<comment type="catalytic activity">
    <reaction evidence="7">
        <text>[(1-&gt;4)-alpha-D-galacturonosyl methyl ester](n) + n H2O = [(1-&gt;4)-alpha-D-galacturonosyl](n) + n methanol + n H(+)</text>
        <dbReference type="Rhea" id="RHEA:22380"/>
        <dbReference type="Rhea" id="RHEA-COMP:14570"/>
        <dbReference type="Rhea" id="RHEA-COMP:14573"/>
        <dbReference type="ChEBI" id="CHEBI:15377"/>
        <dbReference type="ChEBI" id="CHEBI:15378"/>
        <dbReference type="ChEBI" id="CHEBI:17790"/>
        <dbReference type="ChEBI" id="CHEBI:140522"/>
        <dbReference type="ChEBI" id="CHEBI:140523"/>
        <dbReference type="EC" id="3.1.1.11"/>
    </reaction>
</comment>
<dbReference type="GeneID" id="104725411"/>
<dbReference type="NCBIfam" id="TIGR01614">
    <property type="entry name" value="PME_inhib"/>
    <property type="match status" value="1"/>
</dbReference>
<dbReference type="Gene3D" id="1.20.140.40">
    <property type="entry name" value="Invertase/pectin methylesterase inhibitor family protein"/>
    <property type="match status" value="1"/>
</dbReference>
<evidence type="ECO:0000259" key="9">
    <source>
        <dbReference type="SMART" id="SM00856"/>
    </source>
</evidence>
<keyword evidence="4 7" id="KW-0378">Hydrolase</keyword>
<dbReference type="PROSITE" id="PS00503">
    <property type="entry name" value="PECTINESTERASE_2"/>
    <property type="match status" value="1"/>
</dbReference>
<dbReference type="InterPro" id="IPR033131">
    <property type="entry name" value="Pectinesterase_Asp_AS"/>
</dbReference>
<reference evidence="11" key="2">
    <citation type="submission" date="2025-08" db="UniProtKB">
        <authorList>
            <consortium name="RefSeq"/>
        </authorList>
    </citation>
    <scope>IDENTIFICATION</scope>
    <source>
        <tissue evidence="11">Leaf</tissue>
    </source>
</reference>
<feature type="signal peptide" evidence="7">
    <location>
        <begin position="1"/>
        <end position="30"/>
    </location>
</feature>
<comment type="function">
    <text evidence="7">Acts in the modification of cell walls via demethylesterification of cell wall pectin.</text>
</comment>
<dbReference type="PANTHER" id="PTHR31707">
    <property type="entry name" value="PECTINESTERASE"/>
    <property type="match status" value="1"/>
</dbReference>
<dbReference type="InterPro" id="IPR000070">
    <property type="entry name" value="Pectinesterase_cat"/>
</dbReference>
<dbReference type="EC" id="3.1.1.11" evidence="7"/>
<name>A0ABM0UK96_CAMSA</name>
<gene>
    <name evidence="11" type="primary">LOC104725411</name>
</gene>
<dbReference type="Gene3D" id="2.160.20.10">
    <property type="entry name" value="Single-stranded right-handed beta-helix, Pectin lyase-like"/>
    <property type="match status" value="1"/>
</dbReference>
<dbReference type="SUPFAM" id="SSF51126">
    <property type="entry name" value="Pectin lyase-like"/>
    <property type="match status" value="1"/>
</dbReference>
<feature type="active site" evidence="6">
    <location>
        <position position="468"/>
    </location>
</feature>
<dbReference type="Pfam" id="PF04043">
    <property type="entry name" value="PMEI"/>
    <property type="match status" value="1"/>
</dbReference>
<comment type="pathway">
    <text evidence="1 7">Glycan metabolism; pectin degradation; 2-dehydro-3-deoxy-D-gluconate from pectin: step 1/5.</text>
</comment>
<reference evidence="10" key="1">
    <citation type="journal article" date="2014" name="Nat. Commun.">
        <title>The emerging biofuel crop Camelina sativa retains a highly undifferentiated hexaploid genome structure.</title>
        <authorList>
            <person name="Kagale S."/>
            <person name="Koh C."/>
            <person name="Nixon J."/>
            <person name="Bollina V."/>
            <person name="Clarke W.E."/>
            <person name="Tuteja R."/>
            <person name="Spillane C."/>
            <person name="Robinson S.J."/>
            <person name="Links M.G."/>
            <person name="Clarke C."/>
            <person name="Higgins E.E."/>
            <person name="Huebert T."/>
            <person name="Sharpe A.G."/>
            <person name="Parkin I.A."/>
        </authorList>
    </citation>
    <scope>NUCLEOTIDE SEQUENCE [LARGE SCALE GENOMIC DNA]</scope>
    <source>
        <strain evidence="10">cv. DH55</strain>
    </source>
</reference>
<dbReference type="InterPro" id="IPR012334">
    <property type="entry name" value="Pectin_lyas_fold"/>
</dbReference>
<keyword evidence="7" id="KW-0964">Secreted</keyword>
<evidence type="ECO:0000256" key="2">
    <source>
        <dbReference type="ARBA" id="ARBA00006027"/>
    </source>
</evidence>
<evidence type="ECO:0000256" key="4">
    <source>
        <dbReference type="ARBA" id="ARBA00022801"/>
    </source>
</evidence>
<comment type="similarity">
    <text evidence="3">In the C-terminal section; belongs to the pectinesterase family.</text>
</comment>
<dbReference type="SUPFAM" id="SSF101148">
    <property type="entry name" value="Plant invertase/pectin methylesterase inhibitor"/>
    <property type="match status" value="1"/>
</dbReference>
<accession>A0ABM0UK96</accession>
<comment type="similarity">
    <text evidence="2">In the N-terminal section; belongs to the PMEI family.</text>
</comment>
<evidence type="ECO:0000256" key="5">
    <source>
        <dbReference type="ARBA" id="ARBA00023085"/>
    </source>
</evidence>
<evidence type="ECO:0000256" key="1">
    <source>
        <dbReference type="ARBA" id="ARBA00005184"/>
    </source>
</evidence>
<dbReference type="InterPro" id="IPR018040">
    <property type="entry name" value="Pectinesterase_Tyr_AS"/>
</dbReference>
<dbReference type="RefSeq" id="XP_010442377.2">
    <property type="nucleotide sequence ID" value="XM_010444075.2"/>
</dbReference>
<keyword evidence="8" id="KW-0472">Membrane</keyword>
<keyword evidence="5 7" id="KW-0063">Aspartyl esterase</keyword>
<dbReference type="InterPro" id="IPR006501">
    <property type="entry name" value="Pectinesterase_inhib_dom"/>
</dbReference>
<evidence type="ECO:0000256" key="7">
    <source>
        <dbReference type="RuleBase" id="RU000589"/>
    </source>
</evidence>
<comment type="subcellular location">
    <subcellularLocation>
        <location evidence="7">Secreted</location>
        <location evidence="7">Cell wall</location>
    </subcellularLocation>
</comment>
<feature type="domain" description="Pectinesterase inhibitor" evidence="9">
    <location>
        <begin position="110"/>
        <end position="264"/>
    </location>
</feature>
<evidence type="ECO:0000256" key="6">
    <source>
        <dbReference type="PROSITE-ProRule" id="PRU10040"/>
    </source>
</evidence>
<keyword evidence="7" id="KW-0961">Cell wall biogenesis/degradation</keyword>
<keyword evidence="10" id="KW-1185">Reference proteome</keyword>
<evidence type="ECO:0000313" key="11">
    <source>
        <dbReference type="RefSeq" id="XP_010442377.2"/>
    </source>
</evidence>
<feature type="transmembrane region" description="Helical" evidence="8">
    <location>
        <begin position="73"/>
        <end position="92"/>
    </location>
</feature>
<organism evidence="10 11">
    <name type="scientific">Camelina sativa</name>
    <name type="common">False flax</name>
    <name type="synonym">Myagrum sativum</name>
    <dbReference type="NCBI Taxonomy" id="90675"/>
    <lineage>
        <taxon>Eukaryota</taxon>
        <taxon>Viridiplantae</taxon>
        <taxon>Streptophyta</taxon>
        <taxon>Embryophyta</taxon>
        <taxon>Tracheophyta</taxon>
        <taxon>Spermatophyta</taxon>
        <taxon>Magnoliopsida</taxon>
        <taxon>eudicotyledons</taxon>
        <taxon>Gunneridae</taxon>
        <taxon>Pentapetalae</taxon>
        <taxon>rosids</taxon>
        <taxon>malvids</taxon>
        <taxon>Brassicales</taxon>
        <taxon>Brassicaceae</taxon>
        <taxon>Camelineae</taxon>
        <taxon>Camelina</taxon>
    </lineage>
</organism>
<dbReference type="InterPro" id="IPR035513">
    <property type="entry name" value="Invertase/methylesterase_inhib"/>
</dbReference>
<evidence type="ECO:0000313" key="10">
    <source>
        <dbReference type="Proteomes" id="UP000694864"/>
    </source>
</evidence>
<dbReference type="SMART" id="SM00856">
    <property type="entry name" value="PMEI"/>
    <property type="match status" value="1"/>
</dbReference>